<evidence type="ECO:0000313" key="2">
    <source>
        <dbReference type="EMBL" id="AEX11977.1"/>
    </source>
</evidence>
<feature type="region of interest" description="Disordered" evidence="1">
    <location>
        <begin position="1"/>
        <end position="40"/>
    </location>
</feature>
<organism evidence="3">
    <name type="scientific">Pinus taeda</name>
    <name type="common">Loblolly pine</name>
    <dbReference type="NCBI Taxonomy" id="3352"/>
    <lineage>
        <taxon>Eukaryota</taxon>
        <taxon>Viridiplantae</taxon>
        <taxon>Streptophyta</taxon>
        <taxon>Embryophyta</taxon>
        <taxon>Tracheophyta</taxon>
        <taxon>Spermatophyta</taxon>
        <taxon>Pinopsida</taxon>
        <taxon>Pinidae</taxon>
        <taxon>Conifers I</taxon>
        <taxon>Pinales</taxon>
        <taxon>Pinaceae</taxon>
        <taxon>Pinus</taxon>
        <taxon>Pinus subgen. Pinus</taxon>
    </lineage>
</organism>
<proteinExistence type="predicted"/>
<accession>K7NLW9</accession>
<protein>
    <submittedName>
        <fullName evidence="3">Uncharacterized protein</fullName>
    </submittedName>
</protein>
<dbReference type="AlphaFoldDB" id="K7NLW9"/>
<sequence>CNSDIHGANVEKSNTSEPLANKSDVQTEEQNSICSDDKRGLSESISTCQEKSGIVASSLPLVPEIDGSRPSCNSDVHGANVENDSILEPLDTKSVTSTLSKDNNASANLRSLGQSMLESIQVIESAFSQECTVKNKDETQLSSTERLEHLSRNFLSGKGQVTA</sequence>
<evidence type="ECO:0000313" key="3">
    <source>
        <dbReference type="EMBL" id="AEX11981.1"/>
    </source>
</evidence>
<gene>
    <name evidence="3" type="ORF">0_18322_01</name>
</gene>
<dbReference type="EMBL" id="JQ018336">
    <property type="protein sequence ID" value="AEX11977.1"/>
    <property type="molecule type" value="Genomic_DNA"/>
</dbReference>
<dbReference type="EMBL" id="JQ018340">
    <property type="protein sequence ID" value="AEX11981.1"/>
    <property type="molecule type" value="Genomic_DNA"/>
</dbReference>
<evidence type="ECO:0000256" key="1">
    <source>
        <dbReference type="SAM" id="MobiDB-lite"/>
    </source>
</evidence>
<feature type="non-terminal residue" evidence="3">
    <location>
        <position position="1"/>
    </location>
</feature>
<name>K7NLW9_PINTA</name>
<reference evidence="3" key="1">
    <citation type="submission" date="2011-11" db="EMBL/GenBank/DDBJ databases">
        <title>Nucleotide Diversity and Divergence in the Loblolly Pine Gene Space.</title>
        <authorList>
            <person name="Neale D.B."/>
            <person name="Wegrzyn J.L."/>
            <person name="Lee J.M."/>
            <person name="Eckert A.J."/>
            <person name="Liechty J.D."/>
            <person name="Stevens K.A."/>
            <person name="Langley C.H."/>
        </authorList>
    </citation>
    <scope>NUCLEOTIDE SEQUENCE</scope>
    <source>
        <strain evidence="2">529</strain>
        <strain evidence="3">530</strain>
        <tissue evidence="3">Megagametophyte</tissue>
    </source>
</reference>
<feature type="non-terminal residue" evidence="3">
    <location>
        <position position="163"/>
    </location>
</feature>